<dbReference type="InterPro" id="IPR018535">
    <property type="entry name" value="DUF1996"/>
</dbReference>
<dbReference type="Proteomes" id="UP000012174">
    <property type="component" value="Unassembled WGS sequence"/>
</dbReference>
<protein>
    <submittedName>
        <fullName evidence="3">Putative wsc domain-containing protein</fullName>
    </submittedName>
</protein>
<gene>
    <name evidence="3" type="ORF">UCREL1_9486</name>
</gene>
<dbReference type="EMBL" id="KB707205">
    <property type="protein sequence ID" value="EMR63562.1"/>
    <property type="molecule type" value="Genomic_DNA"/>
</dbReference>
<dbReference type="HOGENOM" id="CLU_014722_3_2_1"/>
<dbReference type="OrthoDB" id="74764at2759"/>
<keyword evidence="1" id="KW-0732">Signal</keyword>
<dbReference type="PROSITE" id="PS51212">
    <property type="entry name" value="WSC"/>
    <property type="match status" value="2"/>
</dbReference>
<dbReference type="PANTHER" id="PTHR43662:SF3">
    <property type="entry name" value="DOMAIN PROTEIN, PUTATIVE (AFU_ORTHOLOGUE AFUA_6G11970)-RELATED"/>
    <property type="match status" value="1"/>
</dbReference>
<feature type="domain" description="WSC" evidence="2">
    <location>
        <begin position="357"/>
        <end position="454"/>
    </location>
</feature>
<keyword evidence="4" id="KW-1185">Reference proteome</keyword>
<dbReference type="InterPro" id="IPR002889">
    <property type="entry name" value="WSC_carb-bd"/>
</dbReference>
<dbReference type="KEGG" id="ela:UCREL1_9486"/>
<organism evidence="3 4">
    <name type="scientific">Eutypa lata (strain UCR-EL1)</name>
    <name type="common">Grapevine dieback disease fungus</name>
    <name type="synonym">Eutypa armeniacae</name>
    <dbReference type="NCBI Taxonomy" id="1287681"/>
    <lineage>
        <taxon>Eukaryota</taxon>
        <taxon>Fungi</taxon>
        <taxon>Dikarya</taxon>
        <taxon>Ascomycota</taxon>
        <taxon>Pezizomycotina</taxon>
        <taxon>Sordariomycetes</taxon>
        <taxon>Xylariomycetidae</taxon>
        <taxon>Xylariales</taxon>
        <taxon>Diatrypaceae</taxon>
        <taxon>Eutypa</taxon>
    </lineage>
</organism>
<accession>M7SHE0</accession>
<dbReference type="eggNOG" id="KOG4157">
    <property type="taxonomic scope" value="Eukaryota"/>
</dbReference>
<proteinExistence type="predicted"/>
<dbReference type="AlphaFoldDB" id="M7SHE0"/>
<dbReference type="Pfam" id="PF01822">
    <property type="entry name" value="WSC"/>
    <property type="match status" value="2"/>
</dbReference>
<evidence type="ECO:0000313" key="3">
    <source>
        <dbReference type="EMBL" id="EMR63562.1"/>
    </source>
</evidence>
<feature type="chain" id="PRO_5004084879" evidence="1">
    <location>
        <begin position="29"/>
        <end position="572"/>
    </location>
</feature>
<reference evidence="4" key="1">
    <citation type="journal article" date="2013" name="Genome Announc.">
        <title>Draft genome sequence of the grapevine dieback fungus Eutypa lata UCR-EL1.</title>
        <authorList>
            <person name="Blanco-Ulate B."/>
            <person name="Rolshausen P.E."/>
            <person name="Cantu D."/>
        </authorList>
    </citation>
    <scope>NUCLEOTIDE SEQUENCE [LARGE SCALE GENOMIC DNA]</scope>
    <source>
        <strain evidence="4">UCR-EL1</strain>
    </source>
</reference>
<feature type="domain" description="WSC" evidence="2">
    <location>
        <begin position="475"/>
        <end position="572"/>
    </location>
</feature>
<feature type="signal peptide" evidence="1">
    <location>
        <begin position="1"/>
        <end position="28"/>
    </location>
</feature>
<evidence type="ECO:0000313" key="4">
    <source>
        <dbReference type="Proteomes" id="UP000012174"/>
    </source>
</evidence>
<evidence type="ECO:0000256" key="1">
    <source>
        <dbReference type="SAM" id="SignalP"/>
    </source>
</evidence>
<dbReference type="PANTHER" id="PTHR43662">
    <property type="match status" value="1"/>
</dbReference>
<name>M7SHE0_EUTLA</name>
<dbReference type="SMART" id="SM00321">
    <property type="entry name" value="WSC"/>
    <property type="match status" value="2"/>
</dbReference>
<evidence type="ECO:0000259" key="2">
    <source>
        <dbReference type="PROSITE" id="PS51212"/>
    </source>
</evidence>
<dbReference type="Pfam" id="PF09362">
    <property type="entry name" value="DUF1996"/>
    <property type="match status" value="1"/>
</dbReference>
<dbReference type="OMA" id="DRVSFAC"/>
<sequence length="572" mass="61100">MTSHSRHALLWGFLALSNIYIFPPGVDAFWRMNCGLIQTGRLDLIVSPGAVATHVHKISGASNFGPSSTYADLLASQCTSCEIQADKSAYWTPQLYYQHGDGTTFDEVPNGGTVVYYLGRGENRSNIEPFPPGFRMVSGDASLRSNDTGSMTYADPSKNIRGRPLSDRVSFACLDSAAGPMPEQNYMFRTECDNGLRAQIQFPSCWDGRAYQADQSHVAHVSQIDNGVCPPSHPRQLAHLFFEVLYGVNDVRQEAGGRFVFANGDPTGFGFHGDFLNGWDAAVLEDAIAQCVNNDDIDGRIDRCPPLAKSQTPYFSTNCPERPPMVDEKVRGTVVPNQEAIPMFDAVVGQKLASGSTWAFSGCVADDGNMRALSGYATSSNNMTIETCTVACGARGFPLAGLEYSRECYCGKTLGGGGNSNSAVNCTAMPKMVCAGNATQWCGAPKLLTLWNDTSSASSNTASGGSSQLAAANGTAVYVACYTDGNGGRTLDRDSYSSDAMTVDACAAFCQSKNYALLGVEYGRECYCGNAARAAASSLAGSEKECDMAFWVYGVLFGGDEWEGAGEVVGEW</sequence>